<dbReference type="CDD" id="cd03801">
    <property type="entry name" value="GT4_PimA-like"/>
    <property type="match status" value="1"/>
</dbReference>
<dbReference type="EC" id="2.4.1.57" evidence="5"/>
<name>B9THQ0_RICCO</name>
<dbReference type="Gene3D" id="3.40.50.2000">
    <property type="entry name" value="Glycogen Phosphorylase B"/>
    <property type="match status" value="2"/>
</dbReference>
<evidence type="ECO:0000256" key="1">
    <source>
        <dbReference type="ARBA" id="ARBA00022676"/>
    </source>
</evidence>
<dbReference type="Pfam" id="PF13439">
    <property type="entry name" value="Glyco_transf_4"/>
    <property type="match status" value="1"/>
</dbReference>
<dbReference type="InterPro" id="IPR001296">
    <property type="entry name" value="Glyco_trans_1"/>
</dbReference>
<sequence length="333" mass="36475">MQTLAYNGGIMASLKQSPLRYGLVPFFVLAQLIAVIKVLRATRIDVIHAHWLIPQGGIALLGRYLAFRSPYIVCTSHGGDLFGLQQSFLQSIKCSIIKKVDRLTVVSQAMRDYASALADRTEIDVVSMGVDLTNTFIPESQIERCTDEILFVGRLVEKKGVCYAIMAMPQILKMRPHAKLIIVGDGPDKPSLEQLAVTMGLADHVQFIGAVDNNHLPEFYRRATVFVGPSIVTKQGDQEGLGLVFAEALGSECPVVASDLPAISDVVIDGVTGLICKQKDEADLALKVIMLLNSAALRNELAEAGRAHVLERFDWAVVAERYREIIEKTCQSP</sequence>
<feature type="domain" description="Glycosyltransferase subfamily 4-like N-terminal" evidence="4">
    <location>
        <begin position="25"/>
        <end position="133"/>
    </location>
</feature>
<dbReference type="GO" id="GO:0016757">
    <property type="term" value="F:glycosyltransferase activity"/>
    <property type="evidence" value="ECO:0000318"/>
    <property type="project" value="GO_Central"/>
</dbReference>
<dbReference type="InterPro" id="IPR028098">
    <property type="entry name" value="Glyco_trans_4-like_N"/>
</dbReference>
<dbReference type="AlphaFoldDB" id="B9THQ0"/>
<accession>B9THQ0</accession>
<dbReference type="InParanoid" id="B9THQ0"/>
<proteinExistence type="predicted"/>
<evidence type="ECO:0000259" key="3">
    <source>
        <dbReference type="Pfam" id="PF00534"/>
    </source>
</evidence>
<dbReference type="Proteomes" id="UP000008311">
    <property type="component" value="Unassembled WGS sequence"/>
</dbReference>
<evidence type="ECO:0000313" key="6">
    <source>
        <dbReference type="Proteomes" id="UP000008311"/>
    </source>
</evidence>
<keyword evidence="6" id="KW-1185">Reference proteome</keyword>
<keyword evidence="2 5" id="KW-0808">Transferase</keyword>
<dbReference type="SUPFAM" id="SSF53756">
    <property type="entry name" value="UDP-Glycosyltransferase/glycogen phosphorylase"/>
    <property type="match status" value="1"/>
</dbReference>
<evidence type="ECO:0000259" key="4">
    <source>
        <dbReference type="Pfam" id="PF13439"/>
    </source>
</evidence>
<evidence type="ECO:0000313" key="5">
    <source>
        <dbReference type="EMBL" id="EEF24614.1"/>
    </source>
</evidence>
<dbReference type="PANTHER" id="PTHR12526:SF510">
    <property type="entry name" value="D-INOSITOL 3-PHOSPHATE GLYCOSYLTRANSFERASE"/>
    <property type="match status" value="1"/>
</dbReference>
<feature type="domain" description="Glycosyl transferase family 1" evidence="3">
    <location>
        <begin position="147"/>
        <end position="307"/>
    </location>
</feature>
<gene>
    <name evidence="5" type="ORF">RCOM_1786990</name>
</gene>
<dbReference type="STRING" id="3988.B9THQ0"/>
<organism evidence="5 6">
    <name type="scientific">Ricinus communis</name>
    <name type="common">Castor bean</name>
    <dbReference type="NCBI Taxonomy" id="3988"/>
    <lineage>
        <taxon>Eukaryota</taxon>
        <taxon>Viridiplantae</taxon>
        <taxon>Streptophyta</taxon>
        <taxon>Embryophyta</taxon>
        <taxon>Tracheophyta</taxon>
        <taxon>Spermatophyta</taxon>
        <taxon>Magnoliopsida</taxon>
        <taxon>eudicotyledons</taxon>
        <taxon>Gunneridae</taxon>
        <taxon>Pentapetalae</taxon>
        <taxon>rosids</taxon>
        <taxon>fabids</taxon>
        <taxon>Malpighiales</taxon>
        <taxon>Euphorbiaceae</taxon>
        <taxon>Acalyphoideae</taxon>
        <taxon>Acalypheae</taxon>
        <taxon>Ricinus</taxon>
    </lineage>
</organism>
<protein>
    <submittedName>
        <fullName evidence="5">Glycosyltransferase, putative</fullName>
        <ecNumber evidence="5">2.4.1.57</ecNumber>
    </submittedName>
</protein>
<dbReference type="EMBL" id="EQ981740">
    <property type="protein sequence ID" value="EEF24614.1"/>
    <property type="molecule type" value="Genomic_DNA"/>
</dbReference>
<dbReference type="eggNOG" id="KOG1111">
    <property type="taxonomic scope" value="Eukaryota"/>
</dbReference>
<keyword evidence="1 5" id="KW-0328">Glycosyltransferase</keyword>
<evidence type="ECO:0000256" key="2">
    <source>
        <dbReference type="ARBA" id="ARBA00022679"/>
    </source>
</evidence>
<dbReference type="PANTHER" id="PTHR12526">
    <property type="entry name" value="GLYCOSYLTRANSFERASE"/>
    <property type="match status" value="1"/>
</dbReference>
<reference evidence="6" key="1">
    <citation type="journal article" date="2010" name="Nat. Biotechnol.">
        <title>Draft genome sequence of the oilseed species Ricinus communis.</title>
        <authorList>
            <person name="Chan A.P."/>
            <person name="Crabtree J."/>
            <person name="Zhao Q."/>
            <person name="Lorenzi H."/>
            <person name="Orvis J."/>
            <person name="Puiu D."/>
            <person name="Melake-Berhan A."/>
            <person name="Jones K.M."/>
            <person name="Redman J."/>
            <person name="Chen G."/>
            <person name="Cahoon E.B."/>
            <person name="Gedil M."/>
            <person name="Stanke M."/>
            <person name="Haas B.J."/>
            <person name="Wortman J.R."/>
            <person name="Fraser-Liggett C.M."/>
            <person name="Ravel J."/>
            <person name="Rabinowicz P.D."/>
        </authorList>
    </citation>
    <scope>NUCLEOTIDE SEQUENCE [LARGE SCALE GENOMIC DNA]</scope>
    <source>
        <strain evidence="6">cv. Hale</strain>
    </source>
</reference>
<dbReference type="Pfam" id="PF00534">
    <property type="entry name" value="Glycos_transf_1"/>
    <property type="match status" value="1"/>
</dbReference>